<feature type="compositionally biased region" description="Basic and acidic residues" evidence="1">
    <location>
        <begin position="16"/>
        <end position="29"/>
    </location>
</feature>
<accession>A0A261G4Y2</accession>
<proteinExistence type="predicted"/>
<reference evidence="2 3" key="1">
    <citation type="journal article" date="2017" name="BMC Genomics">
        <title>Comparative genomic and phylogenomic analyses of the Bifidobacteriaceae family.</title>
        <authorList>
            <person name="Lugli G.A."/>
            <person name="Milani C."/>
            <person name="Turroni F."/>
            <person name="Duranti S."/>
            <person name="Mancabelli L."/>
            <person name="Mangifesta M."/>
            <person name="Ferrario C."/>
            <person name="Modesto M."/>
            <person name="Mattarelli P."/>
            <person name="Jiri K."/>
            <person name="van Sinderen D."/>
            <person name="Ventura M."/>
        </authorList>
    </citation>
    <scope>NUCLEOTIDE SEQUENCE [LARGE SCALE GENOMIC DNA]</scope>
    <source>
        <strain evidence="2 3">DSM 100202</strain>
    </source>
</reference>
<evidence type="ECO:0000313" key="2">
    <source>
        <dbReference type="EMBL" id="OZG66469.1"/>
    </source>
</evidence>
<dbReference type="EMBL" id="MWWY01000005">
    <property type="protein sequence ID" value="OZG66469.1"/>
    <property type="molecule type" value="Genomic_DNA"/>
</dbReference>
<organism evidence="2 3">
    <name type="scientific">Bifidobacterium hapali</name>
    <dbReference type="NCBI Taxonomy" id="1630172"/>
    <lineage>
        <taxon>Bacteria</taxon>
        <taxon>Bacillati</taxon>
        <taxon>Actinomycetota</taxon>
        <taxon>Actinomycetes</taxon>
        <taxon>Bifidobacteriales</taxon>
        <taxon>Bifidobacteriaceae</taxon>
        <taxon>Bifidobacterium</taxon>
    </lineage>
</organism>
<evidence type="ECO:0000256" key="1">
    <source>
        <dbReference type="SAM" id="MobiDB-lite"/>
    </source>
</evidence>
<dbReference type="Proteomes" id="UP000216074">
    <property type="component" value="Unassembled WGS sequence"/>
</dbReference>
<dbReference type="AlphaFoldDB" id="A0A261G4Y2"/>
<evidence type="ECO:0000313" key="3">
    <source>
        <dbReference type="Proteomes" id="UP000216074"/>
    </source>
</evidence>
<gene>
    <name evidence="2" type="ORF">BHAP_0331</name>
</gene>
<name>A0A261G4Y2_9BIFI</name>
<sequence length="61" mass="6700">MKVLQAKGIAVAGMQKNEKRNGNDRHNERTTGAYSISKIPMYRAQPFKATGHKGGISRQGN</sequence>
<comment type="caution">
    <text evidence="2">The sequence shown here is derived from an EMBL/GenBank/DDBJ whole genome shotgun (WGS) entry which is preliminary data.</text>
</comment>
<feature type="region of interest" description="Disordered" evidence="1">
    <location>
        <begin position="1"/>
        <end position="39"/>
    </location>
</feature>
<protein>
    <submittedName>
        <fullName evidence="2">Uncharacterized protein</fullName>
    </submittedName>
</protein>
<keyword evidence="3" id="KW-1185">Reference proteome</keyword>